<keyword evidence="1" id="KW-0812">Transmembrane</keyword>
<name>A0A1V9FPM1_9BACT</name>
<evidence type="ECO:0000256" key="1">
    <source>
        <dbReference type="SAM" id="Phobius"/>
    </source>
</evidence>
<evidence type="ECO:0000313" key="3">
    <source>
        <dbReference type="Proteomes" id="UP000192276"/>
    </source>
</evidence>
<dbReference type="Proteomes" id="UP000192276">
    <property type="component" value="Unassembled WGS sequence"/>
</dbReference>
<organism evidence="2 3">
    <name type="scientific">Niastella populi</name>
    <dbReference type="NCBI Taxonomy" id="550983"/>
    <lineage>
        <taxon>Bacteria</taxon>
        <taxon>Pseudomonadati</taxon>
        <taxon>Bacteroidota</taxon>
        <taxon>Chitinophagia</taxon>
        <taxon>Chitinophagales</taxon>
        <taxon>Chitinophagaceae</taxon>
        <taxon>Niastella</taxon>
    </lineage>
</organism>
<dbReference type="AlphaFoldDB" id="A0A1V9FPM1"/>
<reference evidence="3" key="1">
    <citation type="submission" date="2016-04" db="EMBL/GenBank/DDBJ databases">
        <authorList>
            <person name="Chen L."/>
            <person name="Zhuang W."/>
            <person name="Wang G."/>
        </authorList>
    </citation>
    <scope>NUCLEOTIDE SEQUENCE [LARGE SCALE GENOMIC DNA]</scope>
    <source>
        <strain evidence="3">208</strain>
    </source>
</reference>
<keyword evidence="1" id="KW-1133">Transmembrane helix</keyword>
<protein>
    <submittedName>
        <fullName evidence="2">Uncharacterized protein</fullName>
    </submittedName>
</protein>
<gene>
    <name evidence="2" type="ORF">A4R26_20185</name>
</gene>
<feature type="transmembrane region" description="Helical" evidence="1">
    <location>
        <begin position="36"/>
        <end position="58"/>
    </location>
</feature>
<comment type="caution">
    <text evidence="2">The sequence shown here is derived from an EMBL/GenBank/DDBJ whole genome shotgun (WGS) entry which is preliminary data.</text>
</comment>
<keyword evidence="3" id="KW-1185">Reference proteome</keyword>
<accession>A0A1V9FPM1</accession>
<evidence type="ECO:0000313" key="2">
    <source>
        <dbReference type="EMBL" id="OQP60278.1"/>
    </source>
</evidence>
<keyword evidence="1" id="KW-0472">Membrane</keyword>
<dbReference type="EMBL" id="LWBP01000156">
    <property type="protein sequence ID" value="OQP60278.1"/>
    <property type="molecule type" value="Genomic_DNA"/>
</dbReference>
<proteinExistence type="predicted"/>
<sequence>MVVWDEWRESRLAGCSVVQLFSCSVVQLFSCSVIQLFSYSVIQLFSYSVIQLFSYSVIRFRVWGAGRQRCGTDIIKKAPAICRGQLFDAGSC</sequence>